<dbReference type="OrthoDB" id="4146863at2"/>
<dbReference type="InterPro" id="IPR025855">
    <property type="entry name" value="Replic_Relax"/>
</dbReference>
<evidence type="ECO:0000313" key="1">
    <source>
        <dbReference type="EMBL" id="KJL42008.1"/>
    </source>
</evidence>
<dbReference type="EMBL" id="JYIY01000049">
    <property type="protein sequence ID" value="KJL42008.1"/>
    <property type="molecule type" value="Genomic_DNA"/>
</dbReference>
<protein>
    <recommendedName>
        <fullName evidence="3">Replication-relaxation</fullName>
    </recommendedName>
</protein>
<dbReference type="RefSeq" id="WP_048809432.1">
    <property type="nucleotide sequence ID" value="NZ_JYIY01000049.1"/>
</dbReference>
<keyword evidence="2" id="KW-1185">Reference proteome</keyword>
<comment type="caution">
    <text evidence="1">The sequence shown here is derived from an EMBL/GenBank/DDBJ whole genome shotgun (WGS) entry which is preliminary data.</text>
</comment>
<dbReference type="PATRIC" id="fig|400772.4.peg.332"/>
<sequence length="282" mass="31456">MSTLHETLSSLMSDRDWLILRSIDEYRYLLTRQIARLHFDLAAGAKTIPRTANLTLGRLRELGLVRELDRRIGGVRAGSSGKVWQLTETANRLLSWRDGETPAQRLRAIEPGATFLEHTLAVAEVVLDLNDAAAAHDVAVSRVELEPAAWRPYLNRSGATVRLKPDLALVTTSGGYQDAWFFEVDRATEPPGRIVRKCLQYQDYRHTGHEQAQTGVFPAVVWVVPSLRRRDQLRGRLREESGIDGRLFTVITPADLGELITLGAADFNTRIRDQDGGPDAPA</sequence>
<gene>
    <name evidence="1" type="ORF">RR49_00306</name>
</gene>
<evidence type="ECO:0008006" key="3">
    <source>
        <dbReference type="Google" id="ProtNLM"/>
    </source>
</evidence>
<dbReference type="STRING" id="400772.RR49_00306"/>
<dbReference type="Pfam" id="PF13814">
    <property type="entry name" value="Replic_Relax"/>
    <property type="match status" value="1"/>
</dbReference>
<reference evidence="1 2" key="1">
    <citation type="submission" date="2015-02" db="EMBL/GenBank/DDBJ databases">
        <title>Draft genome sequences of ten Microbacterium spp. with emphasis on heavy metal contaminated environments.</title>
        <authorList>
            <person name="Corretto E."/>
        </authorList>
    </citation>
    <scope>NUCLEOTIDE SEQUENCE [LARGE SCALE GENOMIC DNA]</scope>
    <source>
        <strain evidence="1 2">DSM 18659</strain>
    </source>
</reference>
<dbReference type="Proteomes" id="UP000033451">
    <property type="component" value="Unassembled WGS sequence"/>
</dbReference>
<name>A0A0F0M352_9MICO</name>
<dbReference type="AlphaFoldDB" id="A0A0F0M352"/>
<evidence type="ECO:0000313" key="2">
    <source>
        <dbReference type="Proteomes" id="UP000033451"/>
    </source>
</evidence>
<accession>A0A0F0M352</accession>
<proteinExistence type="predicted"/>
<organism evidence="1 2">
    <name type="scientific">Microbacterium ginsengisoli</name>
    <dbReference type="NCBI Taxonomy" id="400772"/>
    <lineage>
        <taxon>Bacteria</taxon>
        <taxon>Bacillati</taxon>
        <taxon>Actinomycetota</taxon>
        <taxon>Actinomycetes</taxon>
        <taxon>Micrococcales</taxon>
        <taxon>Microbacteriaceae</taxon>
        <taxon>Microbacterium</taxon>
    </lineage>
</organism>